<feature type="region of interest" description="Disordered" evidence="1">
    <location>
        <begin position="170"/>
        <end position="305"/>
    </location>
</feature>
<proteinExistence type="predicted"/>
<reference evidence="2" key="2">
    <citation type="journal article" date="2022" name="Microbiol. Resour. Announc.">
        <title>Whole-Genome Sequence of Entomortierella parvispora E1425, a Mucoromycotan Fungus Associated with Burkholderiaceae-Related Endosymbiotic Bacteria.</title>
        <authorList>
            <person name="Herlambang A."/>
            <person name="Guo Y."/>
            <person name="Takashima Y."/>
            <person name="Narisawa K."/>
            <person name="Ohta H."/>
            <person name="Nishizawa T."/>
        </authorList>
    </citation>
    <scope>NUCLEOTIDE SEQUENCE</scope>
    <source>
        <strain evidence="2">E1425</strain>
    </source>
</reference>
<feature type="compositionally biased region" description="Basic and acidic residues" evidence="1">
    <location>
        <begin position="668"/>
        <end position="681"/>
    </location>
</feature>
<sequence>MCTIAVATTSPTKSTPFIPTSSSSLSVPSYMNISTTSVINATTFIPRNPFRLSTATTTTTATATTTTTTTTTTNVTLMSLPSEVLTLLVQWVANRGIEDLYPLMCVNKTLFQHVVPYLYKDPFRLCSRGLWKRSMYRAVMERQTKLIRTLLLCCTRTLTKVTAPVTIDPSQPAVASSLDRAKSRQQQRRWWTSGAERRDRGEGRDRSSRLWGSGNGQGAISVPVREYTGNRDSNAAPQQTLPSTARASWVQQLRGRRHRGPAADLSGQHQQNHHRQTQPHAHFHHEQQLPLTKEQRKHAKKQHHSVELVPVVWNADLARPETGNIPGLNSPTPTAQFPPELSKTVLRLAEEPLPMINYLSYVTYTDLRCWAAASNMKMVHRILGGIRPSWSVRLRTMIQQIPQRMLGQHSPTVAGSNGQSESSTDNRSASHPVHLGWDYDEDDDFGRTTLSRLNPFRGWQQRRRMRKREKTLWKPADVEFLEFLFLYYISPKIVSIPLGKVCAHWYQPSLDYLLPGVPERLSGLQRVVINHSATHPNELSLPQTFIERHQKAFPGQLCEIQARQIYIYSQDMSKSVLATIQAIERLKVLDLSVWTGIFSGLDTICTDHLRTLLICHHMEVVDPTMFDRLLERCPVLEELSILVPHPGLFSWAEKRKREGLATTASTGSERKEHESREEKQHLSYPSSFRKSVVLARGGVPHHSFGLPPLRNLTLCGQTPDVIAAFKDAVYAFQETLESVHVSMYPDLLKDHDESLFDEELEPAPAEDLTMDPVADETADVDDGEVQIAPVTSDPPSIVSATADLGHGAYSSLAPALFPLSSTAISTSPSPPPPPPIANPLSWEWPLPRLRTMSLRGPVVAYFDLELTRHCPQLVQLALSLHCSRLPHLLFSGENPTEDATTQWEGPTLEATPMESSQSDSVGASGTGVSRRTGARSNFPRILVCDSLAFKWGMALQTDRTSLVVV</sequence>
<protein>
    <submittedName>
        <fullName evidence="2">Uncharacterized protein</fullName>
    </submittedName>
</protein>
<dbReference type="EMBL" id="BQFW01000014">
    <property type="protein sequence ID" value="GJJ77663.1"/>
    <property type="molecule type" value="Genomic_DNA"/>
</dbReference>
<feature type="compositionally biased region" description="Polar residues" evidence="1">
    <location>
        <begin position="230"/>
        <end position="251"/>
    </location>
</feature>
<gene>
    <name evidence="2" type="ORF">EMPS_10022</name>
</gene>
<dbReference type="Proteomes" id="UP000827284">
    <property type="component" value="Unassembled WGS sequence"/>
</dbReference>
<feature type="region of interest" description="Disordered" evidence="1">
    <location>
        <begin position="406"/>
        <end position="430"/>
    </location>
</feature>
<reference evidence="2" key="1">
    <citation type="submission" date="2021-11" db="EMBL/GenBank/DDBJ databases">
        <authorList>
            <person name="Herlambang A."/>
            <person name="Guo Y."/>
            <person name="Takashima Y."/>
            <person name="Nishizawa T."/>
        </authorList>
    </citation>
    <scope>NUCLEOTIDE SEQUENCE</scope>
    <source>
        <strain evidence="2">E1425</strain>
    </source>
</reference>
<evidence type="ECO:0000313" key="2">
    <source>
        <dbReference type="EMBL" id="GJJ77663.1"/>
    </source>
</evidence>
<evidence type="ECO:0000313" key="3">
    <source>
        <dbReference type="Proteomes" id="UP000827284"/>
    </source>
</evidence>
<feature type="compositionally biased region" description="Basic and acidic residues" evidence="1">
    <location>
        <begin position="195"/>
        <end position="208"/>
    </location>
</feature>
<feature type="compositionally biased region" description="Polar residues" evidence="1">
    <location>
        <begin position="913"/>
        <end position="929"/>
    </location>
</feature>
<feature type="compositionally biased region" description="Basic residues" evidence="1">
    <location>
        <begin position="271"/>
        <end position="283"/>
    </location>
</feature>
<accession>A0A9P3M0V8</accession>
<comment type="caution">
    <text evidence="2">The sequence shown here is derived from an EMBL/GenBank/DDBJ whole genome shotgun (WGS) entry which is preliminary data.</text>
</comment>
<feature type="region of interest" description="Disordered" evidence="1">
    <location>
        <begin position="909"/>
        <end position="931"/>
    </location>
</feature>
<dbReference type="OrthoDB" id="2384983at2759"/>
<evidence type="ECO:0000256" key="1">
    <source>
        <dbReference type="SAM" id="MobiDB-lite"/>
    </source>
</evidence>
<keyword evidence="3" id="KW-1185">Reference proteome</keyword>
<feature type="region of interest" description="Disordered" evidence="1">
    <location>
        <begin position="660"/>
        <end position="683"/>
    </location>
</feature>
<dbReference type="AlphaFoldDB" id="A0A9P3M0V8"/>
<organism evidence="2 3">
    <name type="scientific">Entomortierella parvispora</name>
    <dbReference type="NCBI Taxonomy" id="205924"/>
    <lineage>
        <taxon>Eukaryota</taxon>
        <taxon>Fungi</taxon>
        <taxon>Fungi incertae sedis</taxon>
        <taxon>Mucoromycota</taxon>
        <taxon>Mortierellomycotina</taxon>
        <taxon>Mortierellomycetes</taxon>
        <taxon>Mortierellales</taxon>
        <taxon>Mortierellaceae</taxon>
        <taxon>Entomortierella</taxon>
    </lineage>
</organism>
<name>A0A9P3M0V8_9FUNG</name>
<feature type="compositionally biased region" description="Polar residues" evidence="1">
    <location>
        <begin position="409"/>
        <end position="429"/>
    </location>
</feature>
<dbReference type="SUPFAM" id="SSF52047">
    <property type="entry name" value="RNI-like"/>
    <property type="match status" value="1"/>
</dbReference>